<comment type="caution">
    <text evidence="1">The sequence shown here is derived from an EMBL/GenBank/DDBJ whole genome shotgun (WGS) entry which is preliminary data.</text>
</comment>
<evidence type="ECO:0000313" key="1">
    <source>
        <dbReference type="EMBL" id="MFC3832556.1"/>
    </source>
</evidence>
<dbReference type="InterPro" id="IPR046064">
    <property type="entry name" value="DUF6022"/>
</dbReference>
<reference evidence="2" key="1">
    <citation type="journal article" date="2019" name="Int. J. Syst. Evol. Microbiol.">
        <title>The Global Catalogue of Microorganisms (GCM) 10K type strain sequencing project: providing services to taxonomists for standard genome sequencing and annotation.</title>
        <authorList>
            <consortium name="The Broad Institute Genomics Platform"/>
            <consortium name="The Broad Institute Genome Sequencing Center for Infectious Disease"/>
            <person name="Wu L."/>
            <person name="Ma J."/>
        </authorList>
    </citation>
    <scope>NUCLEOTIDE SEQUENCE [LARGE SCALE GENOMIC DNA]</scope>
    <source>
        <strain evidence="2">CCTCC AB 2017081</strain>
    </source>
</reference>
<gene>
    <name evidence="1" type="ORF">ACFOSB_06765</name>
</gene>
<protein>
    <submittedName>
        <fullName evidence="1">DUF6022 family protein</fullName>
    </submittedName>
</protein>
<evidence type="ECO:0000313" key="2">
    <source>
        <dbReference type="Proteomes" id="UP001595803"/>
    </source>
</evidence>
<sequence>MTDDRHRSPPQDDIHALGRWADDHLAAHWQEVLDTHREKLADAYARAGDAAYGTYQHLLLRDLKRQLREAGLVATPPLPGDFMTSREWGNADQTDQERWMWSTIHAASGQALGTLVHVIPHDHTRFHVPRRPEMFGMAETAPEAVEDVLSARSSAFAAALPFHEWYEQYLAGHIEH</sequence>
<accession>A0ABV7Z8C7</accession>
<keyword evidence="2" id="KW-1185">Reference proteome</keyword>
<dbReference type="Pfam" id="PF19486">
    <property type="entry name" value="DUF6022"/>
    <property type="match status" value="1"/>
</dbReference>
<organism evidence="1 2">
    <name type="scientific">Deinococcus rufus</name>
    <dbReference type="NCBI Taxonomy" id="2136097"/>
    <lineage>
        <taxon>Bacteria</taxon>
        <taxon>Thermotogati</taxon>
        <taxon>Deinococcota</taxon>
        <taxon>Deinococci</taxon>
        <taxon>Deinococcales</taxon>
        <taxon>Deinococcaceae</taxon>
        <taxon>Deinococcus</taxon>
    </lineage>
</organism>
<dbReference type="EMBL" id="JBHRZG010000006">
    <property type="protein sequence ID" value="MFC3832556.1"/>
    <property type="molecule type" value="Genomic_DNA"/>
</dbReference>
<proteinExistence type="predicted"/>
<dbReference type="Proteomes" id="UP001595803">
    <property type="component" value="Unassembled WGS sequence"/>
</dbReference>
<dbReference type="RefSeq" id="WP_322474072.1">
    <property type="nucleotide sequence ID" value="NZ_JBHRZG010000006.1"/>
</dbReference>
<name>A0ABV7Z8C7_9DEIO</name>